<reference evidence="2 3" key="1">
    <citation type="submission" date="2014-11" db="EMBL/GenBank/DDBJ databases">
        <authorList>
            <person name="Wibberg Daniel"/>
        </authorList>
    </citation>
    <scope>NUCLEOTIDE SEQUENCE [LARGE SCALE GENOMIC DNA]</scope>
    <source>
        <strain evidence="2">Rhizoctonia solani AG1-IB 7/3/14</strain>
    </source>
</reference>
<name>A0A0B7FW51_THACB</name>
<evidence type="ECO:0000313" key="2">
    <source>
        <dbReference type="EMBL" id="CEL62176.1"/>
    </source>
</evidence>
<accession>A0A0B7FW51</accession>
<feature type="region of interest" description="Disordered" evidence="1">
    <location>
        <begin position="1"/>
        <end position="25"/>
    </location>
</feature>
<sequence>MAQQSCDPAAAYSHDGHSDIVDSGPDIGGSSLDWWRRADSMSNTTVRTEEQDAVVGVTLHGRLCLITCETGPHIATQIAQLVNKKTKAAELAKLQYALGRKVNPNGRWFNLFLRSDSHLAFNSDPSGWALVPVPDDVQ</sequence>
<dbReference type="STRING" id="1108050.A0A0B7FW51"/>
<dbReference type="EMBL" id="LN679722">
    <property type="protein sequence ID" value="CEL62176.1"/>
    <property type="molecule type" value="Genomic_DNA"/>
</dbReference>
<gene>
    <name evidence="2" type="ORF">RSOLAG1IB_12512</name>
</gene>
<keyword evidence="3" id="KW-1185">Reference proteome</keyword>
<dbReference type="AlphaFoldDB" id="A0A0B7FW51"/>
<protein>
    <submittedName>
        <fullName evidence="2">Uncharacterized protein</fullName>
    </submittedName>
</protein>
<dbReference type="Proteomes" id="UP000059188">
    <property type="component" value="Unassembled WGS sequence"/>
</dbReference>
<dbReference type="OrthoDB" id="3133596at2759"/>
<evidence type="ECO:0000313" key="3">
    <source>
        <dbReference type="Proteomes" id="UP000059188"/>
    </source>
</evidence>
<organism evidence="2 3">
    <name type="scientific">Thanatephorus cucumeris (strain AG1-IB / isolate 7/3/14)</name>
    <name type="common">Lettuce bottom rot fungus</name>
    <name type="synonym">Rhizoctonia solani</name>
    <dbReference type="NCBI Taxonomy" id="1108050"/>
    <lineage>
        <taxon>Eukaryota</taxon>
        <taxon>Fungi</taxon>
        <taxon>Dikarya</taxon>
        <taxon>Basidiomycota</taxon>
        <taxon>Agaricomycotina</taxon>
        <taxon>Agaricomycetes</taxon>
        <taxon>Cantharellales</taxon>
        <taxon>Ceratobasidiaceae</taxon>
        <taxon>Rhizoctonia</taxon>
        <taxon>Rhizoctonia solani AG-1</taxon>
    </lineage>
</organism>
<proteinExistence type="predicted"/>
<evidence type="ECO:0000256" key="1">
    <source>
        <dbReference type="SAM" id="MobiDB-lite"/>
    </source>
</evidence>